<evidence type="ECO:0000313" key="3">
    <source>
        <dbReference type="Proteomes" id="UP001157006"/>
    </source>
</evidence>
<name>A0AAV0YKA4_VICFA</name>
<reference evidence="2 3" key="1">
    <citation type="submission" date="2023-01" db="EMBL/GenBank/DDBJ databases">
        <authorList>
            <person name="Kreplak J."/>
        </authorList>
    </citation>
    <scope>NUCLEOTIDE SEQUENCE [LARGE SCALE GENOMIC DNA]</scope>
</reference>
<keyword evidence="1" id="KW-0472">Membrane</keyword>
<protein>
    <submittedName>
        <fullName evidence="2">Uncharacterized protein</fullName>
    </submittedName>
</protein>
<evidence type="ECO:0000256" key="1">
    <source>
        <dbReference type="SAM" id="Phobius"/>
    </source>
</evidence>
<proteinExistence type="predicted"/>
<sequence>MQQTKYISSSNIVNITASSILVFEIFIKTYFDGLSGKRRIGQVRQTEAMKQSRKLLGFPEDSACQTQNSHKFRSRSLRILKEKSNLGEKASQGNMFFSGPLQVSTSNASAWVKSQKDNTSLRSDCRTTSRGHSSNALDSSALNSRNKLDTCFLREKILCPKEVTEFIRIKKGCIRQTVRPSSFKKDKKHVTGI</sequence>
<dbReference type="Proteomes" id="UP001157006">
    <property type="component" value="Unassembled WGS sequence"/>
</dbReference>
<keyword evidence="1" id="KW-0812">Transmembrane</keyword>
<feature type="transmembrane region" description="Helical" evidence="1">
    <location>
        <begin position="12"/>
        <end position="31"/>
    </location>
</feature>
<keyword evidence="1" id="KW-1133">Transmembrane helix</keyword>
<dbReference type="AlphaFoldDB" id="A0AAV0YKA4"/>
<comment type="caution">
    <text evidence="2">The sequence shown here is derived from an EMBL/GenBank/DDBJ whole genome shotgun (WGS) entry which is preliminary data.</text>
</comment>
<organism evidence="2 3">
    <name type="scientific">Vicia faba</name>
    <name type="common">Broad bean</name>
    <name type="synonym">Faba vulgaris</name>
    <dbReference type="NCBI Taxonomy" id="3906"/>
    <lineage>
        <taxon>Eukaryota</taxon>
        <taxon>Viridiplantae</taxon>
        <taxon>Streptophyta</taxon>
        <taxon>Embryophyta</taxon>
        <taxon>Tracheophyta</taxon>
        <taxon>Spermatophyta</taxon>
        <taxon>Magnoliopsida</taxon>
        <taxon>eudicotyledons</taxon>
        <taxon>Gunneridae</taxon>
        <taxon>Pentapetalae</taxon>
        <taxon>rosids</taxon>
        <taxon>fabids</taxon>
        <taxon>Fabales</taxon>
        <taxon>Fabaceae</taxon>
        <taxon>Papilionoideae</taxon>
        <taxon>50 kb inversion clade</taxon>
        <taxon>NPAAA clade</taxon>
        <taxon>Hologalegina</taxon>
        <taxon>IRL clade</taxon>
        <taxon>Fabeae</taxon>
        <taxon>Vicia</taxon>
    </lineage>
</organism>
<keyword evidence="3" id="KW-1185">Reference proteome</keyword>
<dbReference type="EMBL" id="CATIWC010001875">
    <property type="protein sequence ID" value="CAI8584522.1"/>
    <property type="molecule type" value="Genomic_DNA"/>
</dbReference>
<accession>A0AAV0YKA4</accession>
<evidence type="ECO:0000313" key="2">
    <source>
        <dbReference type="EMBL" id="CAI8584522.1"/>
    </source>
</evidence>
<gene>
    <name evidence="2" type="ORF">VFH_U078760</name>
</gene>